<evidence type="ECO:0000313" key="1">
    <source>
        <dbReference type="EMBL" id="RBR24607.1"/>
    </source>
</evidence>
<gene>
    <name evidence="1" type="ORF">FIESC28_02540</name>
</gene>
<accession>A0A366S5J1</accession>
<name>A0A366S5J1_9HYPO</name>
<sequence length="415" mass="46882">MVGFSARYKKFPSLDTPSFSKDPLNQQILRNLKKLYDEHSKDWDRGTRYAIIDHVLNGDTAVTERIALAPCKHKLLSRNMTFAIWVVLRATYGFSKIVRLQHRLVTQYPGIDPESLVSPLKSSTLEEGTSQVARHREPSIFGPVGVSQFTYQHQQQSVPPKRKQLDIVDFQPWKISNKKIKNEEDTTSNLRSPAFQKPLLPAQEGHSTTSVACNALLASIESPEQDTFHDPENEENCDPSLQTALHSSAQALDSSHSVSTEISGNQSANFTPLIQQNQDFNVQLHKLRSEVDQIKKERDIEHQGFIKIIASLREELRTVSRKSTQGQVLTKASKVDTALTEYNNAARALRTSLDSLAVELELELELVEKKDQEKHLQDLGTTVHTMKSSMMAVETYFDPQQQKFRDNMKALGTMG</sequence>
<protein>
    <submittedName>
        <fullName evidence="1">Uncharacterized protein</fullName>
    </submittedName>
</protein>
<keyword evidence="2" id="KW-1185">Reference proteome</keyword>
<dbReference type="Proteomes" id="UP000253153">
    <property type="component" value="Unassembled WGS sequence"/>
</dbReference>
<dbReference type="AlphaFoldDB" id="A0A366S5J1"/>
<comment type="caution">
    <text evidence="1">The sequence shown here is derived from an EMBL/GenBank/DDBJ whole genome shotgun (WGS) entry which is preliminary data.</text>
</comment>
<reference evidence="1 2" key="1">
    <citation type="submission" date="2018-06" db="EMBL/GenBank/DDBJ databases">
        <title>Fusarium incarnatum-equiseti species complex species 28.</title>
        <authorList>
            <person name="Gardiner D.M."/>
        </authorList>
    </citation>
    <scope>NUCLEOTIDE SEQUENCE [LARGE SCALE GENOMIC DNA]</scope>
    <source>
        <strain evidence="1 2">FIESC_28</strain>
    </source>
</reference>
<dbReference type="RefSeq" id="XP_031019198.1">
    <property type="nucleotide sequence ID" value="XM_031156689.1"/>
</dbReference>
<proteinExistence type="predicted"/>
<dbReference type="GeneID" id="41991985"/>
<organism evidence="1 2">
    <name type="scientific">Fusarium coffeatum</name>
    <dbReference type="NCBI Taxonomy" id="231269"/>
    <lineage>
        <taxon>Eukaryota</taxon>
        <taxon>Fungi</taxon>
        <taxon>Dikarya</taxon>
        <taxon>Ascomycota</taxon>
        <taxon>Pezizomycotina</taxon>
        <taxon>Sordariomycetes</taxon>
        <taxon>Hypocreomycetidae</taxon>
        <taxon>Hypocreales</taxon>
        <taxon>Nectriaceae</taxon>
        <taxon>Fusarium</taxon>
        <taxon>Fusarium incarnatum-equiseti species complex</taxon>
    </lineage>
</organism>
<evidence type="ECO:0000313" key="2">
    <source>
        <dbReference type="Proteomes" id="UP000253153"/>
    </source>
</evidence>
<dbReference type="OrthoDB" id="5068270at2759"/>
<dbReference type="EMBL" id="QKXC01000053">
    <property type="protein sequence ID" value="RBR24607.1"/>
    <property type="molecule type" value="Genomic_DNA"/>
</dbReference>